<evidence type="ECO:0000313" key="1">
    <source>
        <dbReference type="EMBL" id="GMT29003.1"/>
    </source>
</evidence>
<dbReference type="Proteomes" id="UP001432322">
    <property type="component" value="Unassembled WGS sequence"/>
</dbReference>
<dbReference type="AlphaFoldDB" id="A0AAV5WE79"/>
<comment type="caution">
    <text evidence="1">The sequence shown here is derived from an EMBL/GenBank/DDBJ whole genome shotgun (WGS) entry which is preliminary data.</text>
</comment>
<reference evidence="1" key="1">
    <citation type="submission" date="2023-10" db="EMBL/GenBank/DDBJ databases">
        <title>Genome assembly of Pristionchus species.</title>
        <authorList>
            <person name="Yoshida K."/>
            <person name="Sommer R.J."/>
        </authorList>
    </citation>
    <scope>NUCLEOTIDE SEQUENCE</scope>
    <source>
        <strain evidence="1">RS5133</strain>
    </source>
</reference>
<feature type="non-terminal residue" evidence="1">
    <location>
        <position position="1"/>
    </location>
</feature>
<gene>
    <name evidence="1" type="ORF">PFISCL1PPCAC_20300</name>
</gene>
<sequence length="204" mass="23208">KFLTNIGLIMERLEKYLNESASYNFVLIELNAISSEHLALLEVVKRMKVESVCDVNFGGLTILATRLSISPLITDSFLLELIKDKKRVHLDLVCEHLTFDGIVTAAQGSLERSLLKSNKELGPTASFYVKKCIIPTLDARTIFTWKKQFNMKFCSIRIPAPFDDPTPIVIRGIQFMKVERKKSLNGENALITLGYYECEEEEEE</sequence>
<dbReference type="EMBL" id="BTSY01000005">
    <property type="protein sequence ID" value="GMT29003.1"/>
    <property type="molecule type" value="Genomic_DNA"/>
</dbReference>
<accession>A0AAV5WE79</accession>
<protein>
    <submittedName>
        <fullName evidence="1">Uncharacterized protein</fullName>
    </submittedName>
</protein>
<name>A0AAV5WE79_9BILA</name>
<proteinExistence type="predicted"/>
<organism evidence="1 2">
    <name type="scientific">Pristionchus fissidentatus</name>
    <dbReference type="NCBI Taxonomy" id="1538716"/>
    <lineage>
        <taxon>Eukaryota</taxon>
        <taxon>Metazoa</taxon>
        <taxon>Ecdysozoa</taxon>
        <taxon>Nematoda</taxon>
        <taxon>Chromadorea</taxon>
        <taxon>Rhabditida</taxon>
        <taxon>Rhabditina</taxon>
        <taxon>Diplogasteromorpha</taxon>
        <taxon>Diplogasteroidea</taxon>
        <taxon>Neodiplogasteridae</taxon>
        <taxon>Pristionchus</taxon>
    </lineage>
</organism>
<feature type="non-terminal residue" evidence="1">
    <location>
        <position position="204"/>
    </location>
</feature>
<evidence type="ECO:0000313" key="2">
    <source>
        <dbReference type="Proteomes" id="UP001432322"/>
    </source>
</evidence>
<keyword evidence="2" id="KW-1185">Reference proteome</keyword>